<sequence length="143" mass="16361">MFTFIPMNTLKIVSILIMMFSSITKAQDITDFKWNNRLIILYENNNNVAEVKSAIEIIAKNSVGLVERDVRVFVLKNNVFYSSNGQALEITNSKTLPKAYQGYILVGKDGGIKSKKPYPFNLNKIFDLIDSMPMRKSEMRSNR</sequence>
<feature type="domain" description="DUF4174" evidence="3">
    <location>
        <begin position="30"/>
        <end position="138"/>
    </location>
</feature>
<feature type="signal peptide" evidence="2">
    <location>
        <begin position="1"/>
        <end position="26"/>
    </location>
</feature>
<proteinExistence type="predicted"/>
<evidence type="ECO:0000256" key="2">
    <source>
        <dbReference type="SAM" id="SignalP"/>
    </source>
</evidence>
<keyword evidence="5" id="KW-1185">Reference proteome</keyword>
<evidence type="ECO:0000313" key="5">
    <source>
        <dbReference type="Proteomes" id="UP000430202"/>
    </source>
</evidence>
<protein>
    <recommendedName>
        <fullName evidence="3">DUF4174 domain-containing protein</fullName>
    </recommendedName>
</protein>
<feature type="chain" id="PRO_5024824790" description="DUF4174 domain-containing protein" evidence="2">
    <location>
        <begin position="27"/>
        <end position="143"/>
    </location>
</feature>
<gene>
    <name evidence="4" type="ORF">MARI151_10551</name>
</gene>
<evidence type="ECO:0000313" key="4">
    <source>
        <dbReference type="EMBL" id="VXB11446.1"/>
    </source>
</evidence>
<name>A0A653N2K7_9FLAO</name>
<evidence type="ECO:0000259" key="3">
    <source>
        <dbReference type="Pfam" id="PF13778"/>
    </source>
</evidence>
<dbReference type="AlphaFoldDB" id="A0A653N2K7"/>
<reference evidence="4 5" key="1">
    <citation type="submission" date="2019-10" db="EMBL/GenBank/DDBJ databases">
        <authorList>
            <person name="Karimi E."/>
        </authorList>
    </citation>
    <scope>NUCLEOTIDE SEQUENCE [LARGE SCALE GENOMIC DNA]</scope>
    <source>
        <strain evidence="4">Maribacter sp. 151</strain>
    </source>
</reference>
<evidence type="ECO:0000256" key="1">
    <source>
        <dbReference type="ARBA" id="ARBA00022729"/>
    </source>
</evidence>
<dbReference type="InterPro" id="IPR025232">
    <property type="entry name" value="DUF4174"/>
</dbReference>
<organism evidence="4 5">
    <name type="scientific">Maribacter litoralis</name>
    <dbReference type="NCBI Taxonomy" id="2059726"/>
    <lineage>
        <taxon>Bacteria</taxon>
        <taxon>Pseudomonadati</taxon>
        <taxon>Bacteroidota</taxon>
        <taxon>Flavobacteriia</taxon>
        <taxon>Flavobacteriales</taxon>
        <taxon>Flavobacteriaceae</taxon>
        <taxon>Maribacter</taxon>
    </lineage>
</organism>
<dbReference type="EMBL" id="CABWLR010000001">
    <property type="protein sequence ID" value="VXB11446.1"/>
    <property type="molecule type" value="Genomic_DNA"/>
</dbReference>
<accession>A0A653N2K7</accession>
<dbReference type="Pfam" id="PF13778">
    <property type="entry name" value="DUF4174"/>
    <property type="match status" value="1"/>
</dbReference>
<keyword evidence="1 2" id="KW-0732">Signal</keyword>
<dbReference type="Proteomes" id="UP000430202">
    <property type="component" value="Unassembled WGS sequence"/>
</dbReference>